<protein>
    <recommendedName>
        <fullName evidence="3">Lipoprotein</fullName>
    </recommendedName>
</protein>
<dbReference type="PROSITE" id="PS51257">
    <property type="entry name" value="PROKAR_LIPOPROTEIN"/>
    <property type="match status" value="1"/>
</dbReference>
<dbReference type="EMBL" id="CDMW01000001">
    <property type="protein sequence ID" value="CEL89770.1"/>
    <property type="molecule type" value="Genomic_DNA"/>
</dbReference>
<accession>A0A0B7GJ22</accession>
<evidence type="ECO:0008006" key="3">
    <source>
        <dbReference type="Google" id="ProtNLM"/>
    </source>
</evidence>
<evidence type="ECO:0000313" key="2">
    <source>
        <dbReference type="Proteomes" id="UP000183504"/>
    </source>
</evidence>
<dbReference type="AlphaFoldDB" id="A0A0B7GJ22"/>
<reference evidence="1 2" key="1">
    <citation type="submission" date="2015-01" db="EMBL/GenBank/DDBJ databases">
        <authorList>
            <person name="Pelicic Vladimir"/>
        </authorList>
    </citation>
    <scope>NUCLEOTIDE SEQUENCE [LARGE SCALE GENOMIC DNA]</scope>
    <source>
        <strain evidence="1 2">2908</strain>
    </source>
</reference>
<sequence>MKQVSKIIILLLAGILIMIGLSACGEKIPENRTKEQYELEKEFQPLFDFLAEEKKDFSNVKLYSSKIFMIDENANSKISRIVYLKPDNTGEYAIEQGGQITEFLVHYHNRELQYNKEVPQEYDLDVLNLKLEPQFFKKLSIFDYMAKHPGTGMKRIDYDTVDTSKYFNNLKEKYGFKKDCSTNVDVMINSKGHFELILEFSDKKRLLVITNSIMVDLE</sequence>
<evidence type="ECO:0000313" key="1">
    <source>
        <dbReference type="EMBL" id="CEL89770.1"/>
    </source>
</evidence>
<gene>
    <name evidence="1" type="ORF">SSV_0456</name>
</gene>
<name>A0A0B7GJ22_STRSA</name>
<proteinExistence type="predicted"/>
<dbReference type="Proteomes" id="UP000183504">
    <property type="component" value="Unassembled WGS sequence"/>
</dbReference>
<organism evidence="1 2">
    <name type="scientific">Streptococcus sanguinis</name>
    <dbReference type="NCBI Taxonomy" id="1305"/>
    <lineage>
        <taxon>Bacteria</taxon>
        <taxon>Bacillati</taxon>
        <taxon>Bacillota</taxon>
        <taxon>Bacilli</taxon>
        <taxon>Lactobacillales</taxon>
        <taxon>Streptococcaceae</taxon>
        <taxon>Streptococcus</taxon>
    </lineage>
</organism>